<organism evidence="3 4">
    <name type="scientific">Micromonospora kangleipakensis</name>
    <dbReference type="NCBI Taxonomy" id="1077942"/>
    <lineage>
        <taxon>Bacteria</taxon>
        <taxon>Bacillati</taxon>
        <taxon>Actinomycetota</taxon>
        <taxon>Actinomycetes</taxon>
        <taxon>Micromonosporales</taxon>
        <taxon>Micromonosporaceae</taxon>
        <taxon>Micromonospora</taxon>
    </lineage>
</organism>
<dbReference type="PANTHER" id="PTHR39337">
    <property type="entry name" value="BLR5642 PROTEIN"/>
    <property type="match status" value="1"/>
</dbReference>
<reference evidence="3 4" key="1">
    <citation type="submission" date="2019-02" db="EMBL/GenBank/DDBJ databases">
        <title>Sequencing the genomes of 1000 actinobacteria strains.</title>
        <authorList>
            <person name="Klenk H.-P."/>
        </authorList>
    </citation>
    <scope>NUCLEOTIDE SEQUENCE [LARGE SCALE GENOMIC DNA]</scope>
    <source>
        <strain evidence="3 4">DSM 45612</strain>
    </source>
</reference>
<gene>
    <name evidence="3" type="ORF">EV384_2691</name>
</gene>
<dbReference type="InterPro" id="IPR007438">
    <property type="entry name" value="DUF488"/>
</dbReference>
<dbReference type="OrthoDB" id="9789109at2"/>
<accession>A0A4Q8B949</accession>
<evidence type="ECO:0000259" key="2">
    <source>
        <dbReference type="Pfam" id="PF04542"/>
    </source>
</evidence>
<dbReference type="InterPro" id="IPR007627">
    <property type="entry name" value="RNA_pol_sigma70_r2"/>
</dbReference>
<dbReference type="GO" id="GO:0006352">
    <property type="term" value="P:DNA-templated transcription initiation"/>
    <property type="evidence" value="ECO:0007669"/>
    <property type="project" value="InterPro"/>
</dbReference>
<name>A0A4Q8B949_9ACTN</name>
<dbReference type="Gene3D" id="1.10.1740.10">
    <property type="match status" value="1"/>
</dbReference>
<dbReference type="GO" id="GO:0003700">
    <property type="term" value="F:DNA-binding transcription factor activity"/>
    <property type="evidence" value="ECO:0007669"/>
    <property type="project" value="InterPro"/>
</dbReference>
<sequence length="289" mass="32554">MNPEESFRAYVAAWTAALSRSAYLLTGDRHQAEDLVQLTLVRLTRHWERVSRSGDPDPYVRRTMCSQHVSLWRRRWTSPRTCSPPAGSAPPPCGPRPRRADRVAGRDCGQADGVERALLTVGHGSADRERLGELLTGAGVALVVDVRRYPASRTNPDVRREELARWLPERGVDYRWEPRLGGRRHVRAGDPEPDIWWTVAAFRAYAAYTRTPDFDAALDGVLAEAPRRTTAVMCSESVWWRCHRRLIADVAVLARDVPVRHLMPDGRLSAHLPAEGARRLPDGHLIWDG</sequence>
<keyword evidence="4" id="KW-1185">Reference proteome</keyword>
<comment type="caution">
    <text evidence="3">The sequence shown here is derived from an EMBL/GenBank/DDBJ whole genome shotgun (WGS) entry which is preliminary data.</text>
</comment>
<protein>
    <submittedName>
        <fullName evidence="3">Sigma-70-like protein</fullName>
    </submittedName>
</protein>
<dbReference type="Pfam" id="PF04343">
    <property type="entry name" value="DUF488"/>
    <property type="match status" value="1"/>
</dbReference>
<dbReference type="RefSeq" id="WP_130333389.1">
    <property type="nucleotide sequence ID" value="NZ_SHLD01000001.1"/>
</dbReference>
<evidence type="ECO:0000313" key="4">
    <source>
        <dbReference type="Proteomes" id="UP000294114"/>
    </source>
</evidence>
<dbReference type="PANTHER" id="PTHR39337:SF1">
    <property type="entry name" value="BLR5642 PROTEIN"/>
    <property type="match status" value="1"/>
</dbReference>
<dbReference type="Proteomes" id="UP000294114">
    <property type="component" value="Unassembled WGS sequence"/>
</dbReference>
<dbReference type="SUPFAM" id="SSF88946">
    <property type="entry name" value="Sigma2 domain of RNA polymerase sigma factors"/>
    <property type="match status" value="1"/>
</dbReference>
<feature type="region of interest" description="Disordered" evidence="1">
    <location>
        <begin position="78"/>
        <end position="103"/>
    </location>
</feature>
<feature type="domain" description="RNA polymerase sigma-70 region 2" evidence="2">
    <location>
        <begin position="18"/>
        <end position="76"/>
    </location>
</feature>
<dbReference type="AlphaFoldDB" id="A0A4Q8B949"/>
<dbReference type="Pfam" id="PF04542">
    <property type="entry name" value="Sigma70_r2"/>
    <property type="match status" value="1"/>
</dbReference>
<dbReference type="InterPro" id="IPR013325">
    <property type="entry name" value="RNA_pol_sigma_r2"/>
</dbReference>
<proteinExistence type="predicted"/>
<dbReference type="EMBL" id="SHLD01000001">
    <property type="protein sequence ID" value="RZU74247.1"/>
    <property type="molecule type" value="Genomic_DNA"/>
</dbReference>
<evidence type="ECO:0000313" key="3">
    <source>
        <dbReference type="EMBL" id="RZU74247.1"/>
    </source>
</evidence>
<evidence type="ECO:0000256" key="1">
    <source>
        <dbReference type="SAM" id="MobiDB-lite"/>
    </source>
</evidence>